<keyword evidence="2" id="KW-1185">Reference proteome</keyword>
<dbReference type="SUPFAM" id="SSF56655">
    <property type="entry name" value="Carbohydrate phosphatase"/>
    <property type="match status" value="1"/>
</dbReference>
<dbReference type="EMBL" id="HG994593">
    <property type="protein sequence ID" value="CAF2843696.1"/>
    <property type="molecule type" value="Genomic_DNA"/>
</dbReference>
<dbReference type="OrthoDB" id="9977309at2759"/>
<evidence type="ECO:0000313" key="1">
    <source>
        <dbReference type="EMBL" id="CAF2843696.1"/>
    </source>
</evidence>
<dbReference type="Proteomes" id="UP000675881">
    <property type="component" value="Chromosome 14"/>
</dbReference>
<dbReference type="EC" id="3.1.3.57" evidence="1"/>
<protein>
    <submittedName>
        <fullName evidence="1">INPP1</fullName>
        <ecNumber evidence="1">3.1.3.57</ecNumber>
    </submittedName>
</protein>
<keyword evidence="1" id="KW-0378">Hydrolase</keyword>
<dbReference type="AlphaFoldDB" id="A0A7R8CJP4"/>
<reference evidence="1" key="1">
    <citation type="submission" date="2021-02" db="EMBL/GenBank/DDBJ databases">
        <authorList>
            <person name="Bekaert M."/>
        </authorList>
    </citation>
    <scope>NUCLEOTIDE SEQUENCE</scope>
    <source>
        <strain evidence="1">IoA-00</strain>
    </source>
</reference>
<dbReference type="GO" id="GO:0004441">
    <property type="term" value="F:inositol-1,4-bisphosphate 1-phosphatase activity"/>
    <property type="evidence" value="ECO:0007669"/>
    <property type="project" value="UniProtKB-EC"/>
</dbReference>
<organism evidence="1 2">
    <name type="scientific">Lepeophtheirus salmonis</name>
    <name type="common">Salmon louse</name>
    <name type="synonym">Caligus salmonis</name>
    <dbReference type="NCBI Taxonomy" id="72036"/>
    <lineage>
        <taxon>Eukaryota</taxon>
        <taxon>Metazoa</taxon>
        <taxon>Ecdysozoa</taxon>
        <taxon>Arthropoda</taxon>
        <taxon>Crustacea</taxon>
        <taxon>Multicrustacea</taxon>
        <taxon>Hexanauplia</taxon>
        <taxon>Copepoda</taxon>
        <taxon>Siphonostomatoida</taxon>
        <taxon>Caligidae</taxon>
        <taxon>Lepeophtheirus</taxon>
    </lineage>
</organism>
<dbReference type="InterPro" id="IPR020583">
    <property type="entry name" value="Inositol_monoP_metal-BS"/>
</dbReference>
<evidence type="ECO:0000313" key="2">
    <source>
        <dbReference type="Proteomes" id="UP000675881"/>
    </source>
</evidence>
<gene>
    <name evidence="1" type="ORF">LSAA_5273</name>
</gene>
<dbReference type="PROSITE" id="PS00629">
    <property type="entry name" value="IMP_1"/>
    <property type="match status" value="1"/>
</dbReference>
<sequence>MTSVRQFVSDIEKECGERPDFKTLGRTHPGDDLNTSLPKFICPVQKEEEDTARLLESVLDGHDRSAKTLASLIHTKDVNVGGSVIEDILESIPKDLELDVSNVALWVDPIDSTSNYIRGTEGSPLSYYQCCLANGLQSNDPI</sequence>
<dbReference type="Gene3D" id="4.10.460.10">
    <property type="entry name" value="Inositol Polyphosphate 1-phosphatase, domain 1"/>
    <property type="match status" value="1"/>
</dbReference>
<accession>A0A7R8CJP4</accession>
<name>A0A7R8CJP4_LEPSM</name>
<dbReference type="InterPro" id="IPR044897">
    <property type="entry name" value="INPP1_dom_1"/>
</dbReference>
<proteinExistence type="predicted"/>